<dbReference type="EMBL" id="BAOQ01000012">
    <property type="protein sequence ID" value="GAC83490.1"/>
    <property type="molecule type" value="Genomic_DNA"/>
</dbReference>
<accession>A0ABQ0IIS7</accession>
<evidence type="ECO:0000313" key="2">
    <source>
        <dbReference type="Proteomes" id="UP000035021"/>
    </source>
</evidence>
<keyword evidence="2" id="KW-1185">Reference proteome</keyword>
<protein>
    <submittedName>
        <fullName evidence="1">Uncharacterized protein</fullName>
    </submittedName>
</protein>
<dbReference type="Proteomes" id="UP000035021">
    <property type="component" value="Unassembled WGS sequence"/>
</dbReference>
<evidence type="ECO:0000313" key="1">
    <source>
        <dbReference type="EMBL" id="GAC83490.1"/>
    </source>
</evidence>
<name>A0ABQ0IIS7_9ACTN</name>
<organism evidence="1 2">
    <name type="scientific">Gordonia paraffinivorans NBRC 108238</name>
    <dbReference type="NCBI Taxonomy" id="1223543"/>
    <lineage>
        <taxon>Bacteria</taxon>
        <taxon>Bacillati</taxon>
        <taxon>Actinomycetota</taxon>
        <taxon>Actinomycetes</taxon>
        <taxon>Mycobacteriales</taxon>
        <taxon>Gordoniaceae</taxon>
        <taxon>Gordonia</taxon>
    </lineage>
</organism>
<proteinExistence type="predicted"/>
<sequence length="71" mass="7779">MTHYTHTIRPGHQPISETEGLYLQKPIDTAVAGRVGYYTGSNPAVHTPSGFLRAEVVGARRDVAHVLTKNH</sequence>
<comment type="caution">
    <text evidence="1">The sequence shown here is derived from an EMBL/GenBank/DDBJ whole genome shotgun (WGS) entry which is preliminary data.</text>
</comment>
<gene>
    <name evidence="1" type="ORF">GP2_012_00960</name>
</gene>
<reference evidence="1 2" key="1">
    <citation type="submission" date="2013-02" db="EMBL/GenBank/DDBJ databases">
        <title>Whole genome shotgun sequence of Gordonia paraffinivorans NBRC 108238.</title>
        <authorList>
            <person name="Isaki-Nakamura S."/>
            <person name="Hosoyama A."/>
            <person name="Tsuchikane K."/>
            <person name="Ando Y."/>
            <person name="Baba S."/>
            <person name="Ohji S."/>
            <person name="Hamada M."/>
            <person name="Tamura T."/>
            <person name="Yamazoe A."/>
            <person name="Yamazaki S."/>
            <person name="Fujita N."/>
        </authorList>
    </citation>
    <scope>NUCLEOTIDE SEQUENCE [LARGE SCALE GENOMIC DNA]</scope>
    <source>
        <strain evidence="1 2">NBRC 108238</strain>
    </source>
</reference>